<feature type="compositionally biased region" description="Basic and acidic residues" evidence="4">
    <location>
        <begin position="36"/>
        <end position="57"/>
    </location>
</feature>
<protein>
    <recommendedName>
        <fullName evidence="9">Ribosomal RNA-processing protein 14/surfeit locus protein 6 C-terminal domain-containing protein</fullName>
    </recommendedName>
</protein>
<feature type="compositionally biased region" description="Acidic residues" evidence="4">
    <location>
        <begin position="249"/>
        <end position="269"/>
    </location>
</feature>
<dbReference type="AlphaFoldDB" id="A7TR53"/>
<comment type="similarity">
    <text evidence="2">Belongs to the SURF6 family.</text>
</comment>
<dbReference type="STRING" id="436907.A7TR53"/>
<evidence type="ECO:0000256" key="2">
    <source>
        <dbReference type="ARBA" id="ARBA00005904"/>
    </source>
</evidence>
<feature type="compositionally biased region" description="Basic and acidic residues" evidence="4">
    <location>
        <begin position="385"/>
        <end position="394"/>
    </location>
</feature>
<dbReference type="GeneID" id="5543327"/>
<evidence type="ECO:0000313" key="7">
    <source>
        <dbReference type="EMBL" id="EDO15263.1"/>
    </source>
</evidence>
<feature type="compositionally biased region" description="Basic residues" evidence="4">
    <location>
        <begin position="375"/>
        <end position="384"/>
    </location>
</feature>
<evidence type="ECO:0000259" key="5">
    <source>
        <dbReference type="Pfam" id="PF04935"/>
    </source>
</evidence>
<feature type="compositionally biased region" description="Basic and acidic residues" evidence="4">
    <location>
        <begin position="87"/>
        <end position="100"/>
    </location>
</feature>
<feature type="compositionally biased region" description="Basic and acidic residues" evidence="4">
    <location>
        <begin position="161"/>
        <end position="190"/>
    </location>
</feature>
<evidence type="ECO:0008006" key="9">
    <source>
        <dbReference type="Google" id="ProtNLM"/>
    </source>
</evidence>
<dbReference type="FunCoup" id="A7TR53">
    <property type="interactions" value="358"/>
</dbReference>
<dbReference type="PANTHER" id="PTHR14369">
    <property type="entry name" value="SURFEIT LOCUS PROTEIN 6"/>
    <property type="match status" value="1"/>
</dbReference>
<dbReference type="GO" id="GO:0003723">
    <property type="term" value="F:RNA binding"/>
    <property type="evidence" value="ECO:0007669"/>
    <property type="project" value="TreeGrafter"/>
</dbReference>
<dbReference type="InterPro" id="IPR007019">
    <property type="entry name" value="SURF6"/>
</dbReference>
<feature type="domain" description="Ribosomal RNA-processing protein 14/surfeit locus protein 6 C-terminal" evidence="5">
    <location>
        <begin position="222"/>
        <end position="424"/>
    </location>
</feature>
<dbReference type="Proteomes" id="UP000000267">
    <property type="component" value="Unassembled WGS sequence"/>
</dbReference>
<dbReference type="PANTHER" id="PTHR14369:SF0">
    <property type="entry name" value="SURFEIT LOCUS PROTEIN 6"/>
    <property type="match status" value="1"/>
</dbReference>
<dbReference type="OrthoDB" id="444809at2759"/>
<dbReference type="RefSeq" id="XP_001643121.1">
    <property type="nucleotide sequence ID" value="XM_001643071.1"/>
</dbReference>
<feature type="compositionally biased region" description="Basic and acidic residues" evidence="4">
    <location>
        <begin position="402"/>
        <end position="416"/>
    </location>
</feature>
<feature type="compositionally biased region" description="Acidic residues" evidence="4">
    <location>
        <begin position="112"/>
        <end position="131"/>
    </location>
</feature>
<feature type="region of interest" description="Disordered" evidence="4">
    <location>
        <begin position="375"/>
        <end position="459"/>
    </location>
</feature>
<dbReference type="InterPro" id="IPR029190">
    <property type="entry name" value="Rrp14/SURF6_C"/>
</dbReference>
<dbReference type="OMA" id="QKKRTDN"/>
<dbReference type="GO" id="GO:0003677">
    <property type="term" value="F:DNA binding"/>
    <property type="evidence" value="ECO:0007669"/>
    <property type="project" value="TreeGrafter"/>
</dbReference>
<gene>
    <name evidence="7" type="ORF">Kpol_461p17</name>
</gene>
<evidence type="ECO:0000313" key="8">
    <source>
        <dbReference type="Proteomes" id="UP000000267"/>
    </source>
</evidence>
<feature type="domain" description="Ribosomal RNA-processing protein 14 N-terminal" evidence="6">
    <location>
        <begin position="8"/>
        <end position="58"/>
    </location>
</feature>
<evidence type="ECO:0000256" key="1">
    <source>
        <dbReference type="ARBA" id="ARBA00004123"/>
    </source>
</evidence>
<accession>A7TR53</accession>
<feature type="compositionally biased region" description="Basic and acidic residues" evidence="4">
    <location>
        <begin position="234"/>
        <end position="248"/>
    </location>
</feature>
<evidence type="ECO:0000259" key="6">
    <source>
        <dbReference type="Pfam" id="PF15459"/>
    </source>
</evidence>
<dbReference type="eggNOG" id="KOG2885">
    <property type="taxonomic scope" value="Eukaryota"/>
</dbReference>
<dbReference type="InParanoid" id="A7TR53"/>
<dbReference type="HOGENOM" id="CLU_018300_0_0_1"/>
<keyword evidence="3" id="KW-0539">Nucleus</keyword>
<dbReference type="GO" id="GO:0042274">
    <property type="term" value="P:ribosomal small subunit biogenesis"/>
    <property type="evidence" value="ECO:0007669"/>
    <property type="project" value="EnsemblFungi"/>
</dbReference>
<name>A7TR53_VANPO</name>
<proteinExistence type="inferred from homology"/>
<dbReference type="EMBL" id="DS480470">
    <property type="protein sequence ID" value="EDO15263.1"/>
    <property type="molecule type" value="Genomic_DNA"/>
</dbReference>
<feature type="region of interest" description="Disordered" evidence="4">
    <location>
        <begin position="36"/>
        <end position="280"/>
    </location>
</feature>
<reference evidence="7 8" key="1">
    <citation type="journal article" date="2007" name="Proc. Natl. Acad. Sci. U.S.A.">
        <title>Independent sorting-out of thousands of duplicated gene pairs in two yeast species descended from a whole-genome duplication.</title>
        <authorList>
            <person name="Scannell D.R."/>
            <person name="Frank A.C."/>
            <person name="Conant G.C."/>
            <person name="Byrne K.P."/>
            <person name="Woolfit M."/>
            <person name="Wolfe K.H."/>
        </authorList>
    </citation>
    <scope>NUCLEOTIDE SEQUENCE [LARGE SCALE GENOMIC DNA]</scope>
    <source>
        <strain evidence="8">ATCC 22028 / DSM 70294 / BCRC 21397 / CBS 2163 / NBRC 10782 / NRRL Y-8283 / UCD 57-17</strain>
    </source>
</reference>
<dbReference type="KEGG" id="vpo:Kpol_461p17"/>
<feature type="compositionally biased region" description="Basic residues" evidence="4">
    <location>
        <begin position="417"/>
        <end position="432"/>
    </location>
</feature>
<dbReference type="GO" id="GO:0005730">
    <property type="term" value="C:nucleolus"/>
    <property type="evidence" value="ECO:0007669"/>
    <property type="project" value="EnsemblFungi"/>
</dbReference>
<dbReference type="Pfam" id="PF15459">
    <property type="entry name" value="RRP14"/>
    <property type="match status" value="1"/>
</dbReference>
<comment type="subcellular location">
    <subcellularLocation>
        <location evidence="1">Nucleus</location>
    </subcellularLocation>
</comment>
<evidence type="ECO:0000256" key="3">
    <source>
        <dbReference type="ARBA" id="ARBA00023242"/>
    </source>
</evidence>
<dbReference type="InterPro" id="IPR029188">
    <property type="entry name" value="Rrp14_N"/>
</dbReference>
<sequence>MSNSLEERLRSNSNAFDGLLCLIPAKYYYDDATKDQWKAKKKSKEQQRSDKMSKLNPDDESTDDKLTALQVLEKKQKSAKPVVLPGEKFKKIKEQQEAKKTQQKQGNVNSNADDDEEEEEEEVNVIFDDDGNEVKDSDASISDSTESNEAETAEMETPVENVKKPEPTNSKKEKKAVGENDKLKKQKNLDNLRSILQSRIQQMREKRKAPGTRVDGAPSSREAILEQRKHKATLRKEKKEIENTNKSDSEDDDDEEDLDDINDDIDDDITSQSSKKRKMNDHLAKDIMFQNIEFDDGDRATSDLQRIRKAPKNSGPAKNDIKAHLKLLEAKKNKLESKDELEQIKLKEKEKWQKTMLLAEGVKLKNDEKLLRKALKRKETKKRKSAIEWKERQRAVSATISERQKRREENLQIRKDNKGKKRSKQQKMKRKYTGTVAAKLPKKQKRAGFEGQIKSGIKK</sequence>
<organism evidence="8">
    <name type="scientific">Vanderwaltozyma polyspora (strain ATCC 22028 / DSM 70294 / BCRC 21397 / CBS 2163 / NBRC 10782 / NRRL Y-8283 / UCD 57-17)</name>
    <name type="common">Kluyveromyces polysporus</name>
    <dbReference type="NCBI Taxonomy" id="436907"/>
    <lineage>
        <taxon>Eukaryota</taxon>
        <taxon>Fungi</taxon>
        <taxon>Dikarya</taxon>
        <taxon>Ascomycota</taxon>
        <taxon>Saccharomycotina</taxon>
        <taxon>Saccharomycetes</taxon>
        <taxon>Saccharomycetales</taxon>
        <taxon>Saccharomycetaceae</taxon>
        <taxon>Vanderwaltozyma</taxon>
    </lineage>
</organism>
<evidence type="ECO:0000256" key="4">
    <source>
        <dbReference type="SAM" id="MobiDB-lite"/>
    </source>
</evidence>
<dbReference type="PhylomeDB" id="A7TR53"/>
<dbReference type="GO" id="GO:0042273">
    <property type="term" value="P:ribosomal large subunit biogenesis"/>
    <property type="evidence" value="ECO:0007669"/>
    <property type="project" value="EnsemblFungi"/>
</dbReference>
<keyword evidence="8" id="KW-1185">Reference proteome</keyword>
<dbReference type="Pfam" id="PF04935">
    <property type="entry name" value="SURF6"/>
    <property type="match status" value="1"/>
</dbReference>